<dbReference type="EMBL" id="CP069037">
    <property type="protein sequence ID" value="QRD03569.1"/>
    <property type="molecule type" value="Genomic_DNA"/>
</dbReference>
<sequence length="77" mass="8911">MLVRQPITAACTTVRDPWVKLAYCYLRRVAWCLVNHQPHLTPPMNIAAKHPLGERRFPVTLSATSEALCMLYQRQYL</sequence>
<protein>
    <submittedName>
        <fullName evidence="1">Uncharacterized protein</fullName>
    </submittedName>
</protein>
<evidence type="ECO:0000313" key="1">
    <source>
        <dbReference type="EMBL" id="QRD03569.1"/>
    </source>
</evidence>
<proteinExistence type="predicted"/>
<dbReference type="AlphaFoldDB" id="A0A7U2FE40"/>
<dbReference type="Proteomes" id="UP000663193">
    <property type="component" value="Chromosome 15"/>
</dbReference>
<name>A0A7U2FE40_PHANO</name>
<organism evidence="1 2">
    <name type="scientific">Phaeosphaeria nodorum (strain SN15 / ATCC MYA-4574 / FGSC 10173)</name>
    <name type="common">Glume blotch fungus</name>
    <name type="synonym">Parastagonospora nodorum</name>
    <dbReference type="NCBI Taxonomy" id="321614"/>
    <lineage>
        <taxon>Eukaryota</taxon>
        <taxon>Fungi</taxon>
        <taxon>Dikarya</taxon>
        <taxon>Ascomycota</taxon>
        <taxon>Pezizomycotina</taxon>
        <taxon>Dothideomycetes</taxon>
        <taxon>Pleosporomycetidae</taxon>
        <taxon>Pleosporales</taxon>
        <taxon>Pleosporineae</taxon>
        <taxon>Phaeosphaeriaceae</taxon>
        <taxon>Parastagonospora</taxon>
    </lineage>
</organism>
<keyword evidence="2" id="KW-1185">Reference proteome</keyword>
<reference evidence="2" key="1">
    <citation type="journal article" date="2021" name="BMC Genomics">
        <title>Chromosome-level genome assembly and manually-curated proteome of model necrotroph Parastagonospora nodorum Sn15 reveals a genome-wide trove of candidate effector homologs, and redundancy of virulence-related functions within an accessory chromosome.</title>
        <authorList>
            <person name="Bertazzoni S."/>
            <person name="Jones D.A.B."/>
            <person name="Phan H.T."/>
            <person name="Tan K.-C."/>
            <person name="Hane J.K."/>
        </authorList>
    </citation>
    <scope>NUCLEOTIDE SEQUENCE [LARGE SCALE GENOMIC DNA]</scope>
    <source>
        <strain evidence="2">SN15 / ATCC MYA-4574 / FGSC 10173)</strain>
    </source>
</reference>
<accession>A0A7U2FE40</accession>
<dbReference type="VEuPathDB" id="FungiDB:JI435_419820"/>
<evidence type="ECO:0000313" key="2">
    <source>
        <dbReference type="Proteomes" id="UP000663193"/>
    </source>
</evidence>
<gene>
    <name evidence="1" type="ORF">JI435_419820</name>
</gene>